<accession>A3RLR6</accession>
<name>A3RLR6_ANOGA</name>
<dbReference type="EMBL" id="EF427621">
    <property type="protein sequence ID" value="ABO09849.1"/>
    <property type="molecule type" value="mRNA"/>
</dbReference>
<organism evidence="1">
    <name type="scientific">Anopheles gambiae</name>
    <name type="common">African malaria mosquito</name>
    <dbReference type="NCBI Taxonomy" id="7165"/>
    <lineage>
        <taxon>Eukaryota</taxon>
        <taxon>Metazoa</taxon>
        <taxon>Ecdysozoa</taxon>
        <taxon>Arthropoda</taxon>
        <taxon>Hexapoda</taxon>
        <taxon>Insecta</taxon>
        <taxon>Pterygota</taxon>
        <taxon>Neoptera</taxon>
        <taxon>Endopterygota</taxon>
        <taxon>Diptera</taxon>
        <taxon>Nematocera</taxon>
        <taxon>Culicoidea</taxon>
        <taxon>Culicidae</taxon>
        <taxon>Anophelinae</taxon>
        <taxon>Anopheles</taxon>
    </lineage>
</organism>
<proteinExistence type="evidence at transcript level"/>
<protein>
    <submittedName>
        <fullName evidence="1">Tal-like protein 1A</fullName>
    </submittedName>
</protein>
<sequence length="10" mass="1201">MEILDPTGYY</sequence>
<reference evidence="1" key="1">
    <citation type="journal article" date="2007" name="PLoS Biol.">
        <title>Peptides encoded by short ORFs control development and define a new eukaryotic gene family.</title>
        <authorList>
            <person name="Galindo M.I."/>
            <person name="Pueyo J.I."/>
            <person name="Fouix S."/>
            <person name="Bishop S.A."/>
            <person name="Couso J.P."/>
        </authorList>
    </citation>
    <scope>NUCLEOTIDE SEQUENCE</scope>
</reference>
<evidence type="ECO:0000313" key="1">
    <source>
        <dbReference type="EMBL" id="ABO09849.1"/>
    </source>
</evidence>